<proteinExistence type="predicted"/>
<dbReference type="Proteomes" id="UP000245977">
    <property type="component" value="Chromosome"/>
</dbReference>
<dbReference type="SUPFAM" id="SSF160631">
    <property type="entry name" value="SMI1/KNR4-like"/>
    <property type="match status" value="1"/>
</dbReference>
<dbReference type="Gene3D" id="3.40.1580.10">
    <property type="entry name" value="SMI1/KNR4-like"/>
    <property type="match status" value="1"/>
</dbReference>
<dbReference type="RefSeq" id="WP_081406064.1">
    <property type="nucleotide sequence ID" value="NZ_CP029397.2"/>
</dbReference>
<feature type="domain" description="Knr4/Smi1-like" evidence="1">
    <location>
        <begin position="42"/>
        <end position="173"/>
    </location>
</feature>
<dbReference type="SMART" id="SM00860">
    <property type="entry name" value="SMI1_KNR4"/>
    <property type="match status" value="1"/>
</dbReference>
<reference evidence="2" key="1">
    <citation type="submission" date="2019-08" db="EMBL/GenBank/DDBJ databases">
        <title>The complete genome of Acinetobacter defluvii strain WCHAD010030.</title>
        <authorList>
            <person name="Hu Y."/>
            <person name="Qin J."/>
            <person name="Feng Y."/>
            <person name="Zong Z."/>
        </authorList>
    </citation>
    <scope>NUCLEOTIDE SEQUENCE</scope>
    <source>
        <strain evidence="2">WCHA30</strain>
    </source>
</reference>
<dbReference type="STRING" id="1871111.GCA_001704615_00130"/>
<dbReference type="OrthoDB" id="4103969at2"/>
<evidence type="ECO:0000259" key="1">
    <source>
        <dbReference type="SMART" id="SM00860"/>
    </source>
</evidence>
<accession>A0A2S2FCG8</accession>
<evidence type="ECO:0000313" key="3">
    <source>
        <dbReference type="Proteomes" id="UP000245977"/>
    </source>
</evidence>
<dbReference type="AlphaFoldDB" id="A0A2S2FCG8"/>
<protein>
    <submittedName>
        <fullName evidence="2">SMI1/KNR4 family protein</fullName>
    </submittedName>
</protein>
<dbReference type="InterPro" id="IPR018958">
    <property type="entry name" value="Knr4/Smi1-like_dom"/>
</dbReference>
<keyword evidence="3" id="KW-1185">Reference proteome</keyword>
<name>A0A2S2FCG8_9GAMM</name>
<dbReference type="EMBL" id="CP029397">
    <property type="protein sequence ID" value="AWL28598.1"/>
    <property type="molecule type" value="Genomic_DNA"/>
</dbReference>
<gene>
    <name evidence="2" type="ORF">DJ533_08470</name>
</gene>
<evidence type="ECO:0000313" key="2">
    <source>
        <dbReference type="EMBL" id="AWL28598.1"/>
    </source>
</evidence>
<dbReference type="Pfam" id="PF09346">
    <property type="entry name" value="SMI1_KNR4"/>
    <property type="match status" value="1"/>
</dbReference>
<dbReference type="InterPro" id="IPR037883">
    <property type="entry name" value="Knr4/Smi1-like_sf"/>
</dbReference>
<organism evidence="2 3">
    <name type="scientific">Acinetobacter defluvii</name>
    <dbReference type="NCBI Taxonomy" id="1871111"/>
    <lineage>
        <taxon>Bacteria</taxon>
        <taxon>Pseudomonadati</taxon>
        <taxon>Pseudomonadota</taxon>
        <taxon>Gammaproteobacteria</taxon>
        <taxon>Moraxellales</taxon>
        <taxon>Moraxellaceae</taxon>
        <taxon>Acinetobacter</taxon>
    </lineage>
</organism>
<sequence>MIVLEIKRLAVDDEELVYLKSHPTKKNNKFLKYQLYLLAHAQVTDEEIQTFQTEYAIDLPIEYQLFLKQHNGGRPTLDCFGDEVINYFYGLLDWKDSFDSVQHAMSDRYPKSMLPIASTGGGDHLLLGWRDEFKSKIYYWDHELEHEESGENYFENIKFVANGLHEFLEMLYDLDEE</sequence>
<dbReference type="KEGG" id="adv:DJ533_08470"/>